<feature type="compositionally biased region" description="Low complexity" evidence="1">
    <location>
        <begin position="46"/>
        <end position="58"/>
    </location>
</feature>
<dbReference type="Pfam" id="PF12158">
    <property type="entry name" value="DUF3592"/>
    <property type="match status" value="1"/>
</dbReference>
<evidence type="ECO:0000313" key="4">
    <source>
        <dbReference type="EMBL" id="TFI56462.1"/>
    </source>
</evidence>
<keyword evidence="2" id="KW-0812">Transmembrane</keyword>
<dbReference type="OrthoDB" id="4750277at2"/>
<feature type="region of interest" description="Disordered" evidence="1">
    <location>
        <begin position="1"/>
        <end position="23"/>
    </location>
</feature>
<keyword evidence="2" id="KW-1133">Transmembrane helix</keyword>
<feature type="region of interest" description="Disordered" evidence="1">
    <location>
        <begin position="37"/>
        <end position="141"/>
    </location>
</feature>
<comment type="caution">
    <text evidence="4">The sequence shown here is derived from an EMBL/GenBank/DDBJ whole genome shotgun (WGS) entry which is preliminary data.</text>
</comment>
<evidence type="ECO:0000256" key="1">
    <source>
        <dbReference type="SAM" id="MobiDB-lite"/>
    </source>
</evidence>
<proteinExistence type="predicted"/>
<evidence type="ECO:0000259" key="3">
    <source>
        <dbReference type="Pfam" id="PF12158"/>
    </source>
</evidence>
<dbReference type="AlphaFoldDB" id="A0A4Y8ZMI0"/>
<feature type="domain" description="DUF3592" evidence="3">
    <location>
        <begin position="192"/>
        <end position="277"/>
    </location>
</feature>
<evidence type="ECO:0000256" key="2">
    <source>
        <dbReference type="SAM" id="Phobius"/>
    </source>
</evidence>
<dbReference type="Proteomes" id="UP000298213">
    <property type="component" value="Unassembled WGS sequence"/>
</dbReference>
<name>A0A4Y8ZMI0_9SPHN</name>
<evidence type="ECO:0000313" key="5">
    <source>
        <dbReference type="Proteomes" id="UP000298213"/>
    </source>
</evidence>
<feature type="compositionally biased region" description="Basic and acidic residues" evidence="1">
    <location>
        <begin position="62"/>
        <end position="75"/>
    </location>
</feature>
<dbReference type="EMBL" id="SPDV01000075">
    <property type="protein sequence ID" value="TFI56462.1"/>
    <property type="molecule type" value="Genomic_DNA"/>
</dbReference>
<feature type="compositionally biased region" description="Low complexity" evidence="1">
    <location>
        <begin position="84"/>
        <end position="125"/>
    </location>
</feature>
<gene>
    <name evidence="4" type="ORF">E2493_20065</name>
</gene>
<keyword evidence="5" id="KW-1185">Reference proteome</keyword>
<reference evidence="4 5" key="1">
    <citation type="submission" date="2019-03" db="EMBL/GenBank/DDBJ databases">
        <title>Genome sequence of Sphingomonas sp. 17J27-24.</title>
        <authorList>
            <person name="Kim M."/>
            <person name="Maeng S."/>
            <person name="Sathiyaraj S."/>
        </authorList>
    </citation>
    <scope>NUCLEOTIDE SEQUENCE [LARGE SCALE GENOMIC DNA]</scope>
    <source>
        <strain evidence="4 5">17J27-24</strain>
    </source>
</reference>
<keyword evidence="2" id="KW-0472">Membrane</keyword>
<sequence length="308" mass="32855">MLTTPLQPVPAWAGAGNRASPDRATAAAASFVRTVISQSPHQQRLGAAAAPFPRPRGASTAARERRDARHDERRLAATRRRSGRAGCATRGTSVAHAGVAGQGAASPSRSSHPRARSTPPAARSSRGGGTPPAGAAVRRRHQMRESPMHILHLVAIALLLVGAALGTWGVRNYRRLDRRYADATARWVKGSATVVEARILERERTDSNDNSYTYYEPRLRYHYAVEGVAHEGQRVALCGVPHFNSPGPAEDWLGRHGAGAQIDLWYDPAQPGDSAPVLDRPSLFAALITVVAGVFMIGVGAMMLAAPL</sequence>
<accession>A0A4Y8ZMI0</accession>
<protein>
    <submittedName>
        <fullName evidence="4">DUF3592 domain-containing protein</fullName>
    </submittedName>
</protein>
<feature type="transmembrane region" description="Helical" evidence="2">
    <location>
        <begin position="150"/>
        <end position="170"/>
    </location>
</feature>
<organism evidence="4 5">
    <name type="scientific">Sphingomonas parva</name>
    <dbReference type="NCBI Taxonomy" id="2555898"/>
    <lineage>
        <taxon>Bacteria</taxon>
        <taxon>Pseudomonadati</taxon>
        <taxon>Pseudomonadota</taxon>
        <taxon>Alphaproteobacteria</taxon>
        <taxon>Sphingomonadales</taxon>
        <taxon>Sphingomonadaceae</taxon>
        <taxon>Sphingomonas</taxon>
    </lineage>
</organism>
<dbReference type="InterPro" id="IPR021994">
    <property type="entry name" value="DUF3592"/>
</dbReference>
<feature type="transmembrane region" description="Helical" evidence="2">
    <location>
        <begin position="283"/>
        <end position="306"/>
    </location>
</feature>